<evidence type="ECO:0000256" key="4">
    <source>
        <dbReference type="ARBA" id="ARBA00022692"/>
    </source>
</evidence>
<dbReference type="PANTHER" id="PTHR10794:SF45">
    <property type="entry name" value="MONOACYLGLYCEROL LIPASE ABHD2"/>
    <property type="match status" value="1"/>
</dbReference>
<keyword evidence="4" id="KW-0812">Transmembrane</keyword>
<evidence type="ECO:0000256" key="5">
    <source>
        <dbReference type="ARBA" id="ARBA00022801"/>
    </source>
</evidence>
<dbReference type="GO" id="GO:0043401">
    <property type="term" value="P:steroid hormone receptor signaling pathway"/>
    <property type="evidence" value="ECO:0007669"/>
    <property type="project" value="TreeGrafter"/>
</dbReference>
<keyword evidence="3" id="KW-0719">Serine esterase</keyword>
<evidence type="ECO:0000256" key="6">
    <source>
        <dbReference type="ARBA" id="ARBA00022968"/>
    </source>
</evidence>
<evidence type="ECO:0000256" key="10">
    <source>
        <dbReference type="SAM" id="SignalP"/>
    </source>
</evidence>
<sequence>MSAVIVFAVFLLICTILKFLNVTSPPRPPRLLSSDSKFLELVLKYCPHLNETYVPVRLWGSSGHLQTIVHATVGRTYCPHVVPRRIAARQEDGATVTWDLYEPTGAPQTDEDYTIAVCPGIANSSESTYVRSLVSLACSRGYRCIVLNHLGVLPHVKVTSPRVFRYGQSDELHLMLTKYVEARPDTKLILVGFSMGGNIVCKYLGEPNRTRPANIMGAISICQGYDAVKSLQFLLEWNNLARLYLFSMTENMRSVIIRHKEALLTEEVKRRYNIDERRVLSAATLPELDEVYTRRIFGFRNVEELYRNDSSATYLGNVKVPIVFINARDDPLVHPDMLNIPQTFVQTNKNSLYIETEHGGHLGYYDGGYIVPRAVTWLDRTVVSLVTALANNNQ</sequence>
<dbReference type="InterPro" id="IPR000952">
    <property type="entry name" value="AB_hydrolase_4_CS"/>
</dbReference>
<keyword evidence="6" id="KW-0735">Signal-anchor</keyword>
<dbReference type="InterPro" id="IPR029058">
    <property type="entry name" value="AB_hydrolase_fold"/>
</dbReference>
<feature type="active site" description="Charge relay system" evidence="9">
    <location>
        <position position="361"/>
    </location>
</feature>
<comment type="subcellular location">
    <subcellularLocation>
        <location evidence="1">Membrane</location>
        <topology evidence="1">Single-pass type II membrane protein</topology>
    </subcellularLocation>
</comment>
<evidence type="ECO:0000256" key="2">
    <source>
        <dbReference type="ARBA" id="ARBA00010884"/>
    </source>
</evidence>
<feature type="active site" description="Charge relay system" evidence="9">
    <location>
        <position position="330"/>
    </location>
</feature>
<dbReference type="GO" id="GO:0036126">
    <property type="term" value="C:sperm flagellum"/>
    <property type="evidence" value="ECO:0007669"/>
    <property type="project" value="TreeGrafter"/>
</dbReference>
<evidence type="ECO:0000256" key="1">
    <source>
        <dbReference type="ARBA" id="ARBA00004606"/>
    </source>
</evidence>
<comment type="similarity">
    <text evidence="2">Belongs to the AB hydrolase superfamily. AB hydrolase 4 family.</text>
</comment>
<dbReference type="PANTHER" id="PTHR10794">
    <property type="entry name" value="ABHYDROLASE DOMAIN-CONTAINING PROTEIN"/>
    <property type="match status" value="1"/>
</dbReference>
<dbReference type="EMBL" id="GDRN01076270">
    <property type="protein sequence ID" value="JAI62917.1"/>
    <property type="molecule type" value="Transcribed_RNA"/>
</dbReference>
<evidence type="ECO:0000256" key="7">
    <source>
        <dbReference type="ARBA" id="ARBA00022989"/>
    </source>
</evidence>
<dbReference type="Pfam" id="PF00561">
    <property type="entry name" value="Abhydrolase_1"/>
    <property type="match status" value="1"/>
</dbReference>
<keyword evidence="8" id="KW-0472">Membrane</keyword>
<protein>
    <recommendedName>
        <fullName evidence="11">AB hydrolase-1 domain-containing protein</fullName>
    </recommendedName>
</protein>
<dbReference type="InterPro" id="IPR050960">
    <property type="entry name" value="AB_hydrolase_4_sf"/>
</dbReference>
<feature type="signal peptide" evidence="10">
    <location>
        <begin position="1"/>
        <end position="19"/>
    </location>
</feature>
<organism evidence="12">
    <name type="scientific">Scylla olivacea</name>
    <name type="common">Orange mud crab</name>
    <name type="synonym">Cancer olivacea</name>
    <dbReference type="NCBI Taxonomy" id="85551"/>
    <lineage>
        <taxon>Eukaryota</taxon>
        <taxon>Metazoa</taxon>
        <taxon>Ecdysozoa</taxon>
        <taxon>Arthropoda</taxon>
        <taxon>Crustacea</taxon>
        <taxon>Multicrustacea</taxon>
        <taxon>Malacostraca</taxon>
        <taxon>Eumalacostraca</taxon>
        <taxon>Eucarida</taxon>
        <taxon>Decapoda</taxon>
        <taxon>Pleocyemata</taxon>
        <taxon>Brachyura</taxon>
        <taxon>Eubrachyura</taxon>
        <taxon>Portunoidea</taxon>
        <taxon>Portunidae</taxon>
        <taxon>Portuninae</taxon>
        <taxon>Scylla</taxon>
    </lineage>
</organism>
<feature type="domain" description="AB hydrolase-1" evidence="11">
    <location>
        <begin position="115"/>
        <end position="367"/>
    </location>
</feature>
<dbReference type="SUPFAM" id="SSF53474">
    <property type="entry name" value="alpha/beta-Hydrolases"/>
    <property type="match status" value="1"/>
</dbReference>
<dbReference type="GO" id="GO:0097524">
    <property type="term" value="C:sperm plasma membrane"/>
    <property type="evidence" value="ECO:0007669"/>
    <property type="project" value="TreeGrafter"/>
</dbReference>
<dbReference type="InterPro" id="IPR012020">
    <property type="entry name" value="ABHD4"/>
</dbReference>
<name>A0A0P4WEQ4_SCYOL</name>
<evidence type="ECO:0000256" key="9">
    <source>
        <dbReference type="PIRSR" id="PIRSR005211-1"/>
    </source>
</evidence>
<evidence type="ECO:0000256" key="3">
    <source>
        <dbReference type="ARBA" id="ARBA00022487"/>
    </source>
</evidence>
<dbReference type="GO" id="GO:0047372">
    <property type="term" value="F:monoacylglycerol lipase activity"/>
    <property type="evidence" value="ECO:0007669"/>
    <property type="project" value="TreeGrafter"/>
</dbReference>
<dbReference type="PIRSF" id="PIRSF005211">
    <property type="entry name" value="Ab_hydro_YheT"/>
    <property type="match status" value="1"/>
</dbReference>
<dbReference type="GO" id="GO:0046464">
    <property type="term" value="P:acylglycerol catabolic process"/>
    <property type="evidence" value="ECO:0007669"/>
    <property type="project" value="TreeGrafter"/>
</dbReference>
<evidence type="ECO:0000256" key="8">
    <source>
        <dbReference type="ARBA" id="ARBA00023136"/>
    </source>
</evidence>
<evidence type="ECO:0000313" key="12">
    <source>
        <dbReference type="EMBL" id="JAI62917.1"/>
    </source>
</evidence>
<dbReference type="GO" id="GO:0048240">
    <property type="term" value="P:sperm capacitation"/>
    <property type="evidence" value="ECO:0007669"/>
    <property type="project" value="TreeGrafter"/>
</dbReference>
<keyword evidence="10" id="KW-0732">Signal</keyword>
<dbReference type="GO" id="GO:0051793">
    <property type="term" value="P:medium-chain fatty acid catabolic process"/>
    <property type="evidence" value="ECO:0007669"/>
    <property type="project" value="TreeGrafter"/>
</dbReference>
<dbReference type="Gene3D" id="3.40.50.1820">
    <property type="entry name" value="alpha/beta hydrolase"/>
    <property type="match status" value="1"/>
</dbReference>
<reference evidence="12" key="1">
    <citation type="submission" date="2015-09" db="EMBL/GenBank/DDBJ databases">
        <title>Scylla olivacea transcriptome.</title>
        <authorList>
            <person name="Ikhwanuddin M."/>
        </authorList>
    </citation>
    <scope>NUCLEOTIDE SEQUENCE</scope>
</reference>
<evidence type="ECO:0000259" key="11">
    <source>
        <dbReference type="Pfam" id="PF00561"/>
    </source>
</evidence>
<proteinExistence type="inferred from homology"/>
<dbReference type="AlphaFoldDB" id="A0A0P4WEQ4"/>
<keyword evidence="7" id="KW-1133">Transmembrane helix</keyword>
<dbReference type="InterPro" id="IPR000073">
    <property type="entry name" value="AB_hydrolase_1"/>
</dbReference>
<dbReference type="PROSITE" id="PS01133">
    <property type="entry name" value="UPF0017"/>
    <property type="match status" value="1"/>
</dbReference>
<keyword evidence="5" id="KW-0378">Hydrolase</keyword>
<accession>A0A0P4WEQ4</accession>
<dbReference type="GO" id="GO:0008126">
    <property type="term" value="F:acetylesterase activity"/>
    <property type="evidence" value="ECO:0007669"/>
    <property type="project" value="TreeGrafter"/>
</dbReference>
<feature type="active site" description="Charge relay system" evidence="9">
    <location>
        <position position="194"/>
    </location>
</feature>
<feature type="chain" id="PRO_5006070506" description="AB hydrolase-1 domain-containing protein" evidence="10">
    <location>
        <begin position="20"/>
        <end position="394"/>
    </location>
</feature>
<dbReference type="GO" id="GO:0051792">
    <property type="term" value="P:medium-chain fatty acid biosynthetic process"/>
    <property type="evidence" value="ECO:0007669"/>
    <property type="project" value="TreeGrafter"/>
</dbReference>